<dbReference type="InterPro" id="IPR039987">
    <property type="entry name" value="PGRL1"/>
</dbReference>
<evidence type="ECO:0000313" key="3">
    <source>
        <dbReference type="Proteomes" id="UP000289340"/>
    </source>
</evidence>
<dbReference type="GO" id="GO:0009773">
    <property type="term" value="P:photosynthetic electron transport in photosystem I"/>
    <property type="evidence" value="ECO:0007669"/>
    <property type="project" value="InterPro"/>
</dbReference>
<keyword evidence="1" id="KW-1133">Transmembrane helix</keyword>
<name>A0A445HLU5_GLYSO</name>
<keyword evidence="1" id="KW-0472">Membrane</keyword>
<sequence>MWRECVWLANELWRRGLMAGTSLSHVIQSTVLELPRTTRHVRISAKSHRVSATSDQRPAGPYCIYVGPLETANKENLEALYCQARDAYYSGQPLIVDDMFDRVELRLRWFGSKSVVKYPRCSIRRQSTFADAEEDLSMVFALASTWAMFLAFGSLACVGPVSYTVGMAYQNAFDSGLSLGSQTPGLGFLAVVNSLIFVGLGFVIGYPVASASGKDLFAAFPLSSSYALIFKFVLQTISQMPPYFSPIGNSL</sequence>
<evidence type="ECO:0000313" key="2">
    <source>
        <dbReference type="EMBL" id="RZB74572.1"/>
    </source>
</evidence>
<gene>
    <name evidence="2" type="ORF">D0Y65_033531</name>
</gene>
<organism evidence="2 3">
    <name type="scientific">Glycine soja</name>
    <name type="common">Wild soybean</name>
    <dbReference type="NCBI Taxonomy" id="3848"/>
    <lineage>
        <taxon>Eukaryota</taxon>
        <taxon>Viridiplantae</taxon>
        <taxon>Streptophyta</taxon>
        <taxon>Embryophyta</taxon>
        <taxon>Tracheophyta</taxon>
        <taxon>Spermatophyta</taxon>
        <taxon>Magnoliopsida</taxon>
        <taxon>eudicotyledons</taxon>
        <taxon>Gunneridae</taxon>
        <taxon>Pentapetalae</taxon>
        <taxon>rosids</taxon>
        <taxon>fabids</taxon>
        <taxon>Fabales</taxon>
        <taxon>Fabaceae</taxon>
        <taxon>Papilionoideae</taxon>
        <taxon>50 kb inversion clade</taxon>
        <taxon>NPAAA clade</taxon>
        <taxon>indigoferoid/millettioid clade</taxon>
        <taxon>Phaseoleae</taxon>
        <taxon>Glycine</taxon>
        <taxon>Glycine subgen. Soja</taxon>
    </lineage>
</organism>
<feature type="transmembrane region" description="Helical" evidence="1">
    <location>
        <begin position="186"/>
        <end position="209"/>
    </location>
</feature>
<dbReference type="EMBL" id="QZWG01000012">
    <property type="protein sequence ID" value="RZB74572.1"/>
    <property type="molecule type" value="Genomic_DNA"/>
</dbReference>
<dbReference type="PANTHER" id="PTHR31032:SF2">
    <property type="entry name" value="PGR5-LIKE A PROTEIN"/>
    <property type="match status" value="1"/>
</dbReference>
<keyword evidence="1" id="KW-0812">Transmembrane</keyword>
<dbReference type="GO" id="GO:0009535">
    <property type="term" value="C:chloroplast thylakoid membrane"/>
    <property type="evidence" value="ECO:0007669"/>
    <property type="project" value="InterPro"/>
</dbReference>
<feature type="transmembrane region" description="Helical" evidence="1">
    <location>
        <begin position="146"/>
        <end position="166"/>
    </location>
</feature>
<protein>
    <recommendedName>
        <fullName evidence="4">PGR5-like protein 1B, chloroplastic</fullName>
    </recommendedName>
</protein>
<proteinExistence type="predicted"/>
<dbReference type="PANTHER" id="PTHR31032">
    <property type="entry name" value="PGR5-LIKE PROTEIN 1B, CHLOROPLASTIC"/>
    <property type="match status" value="1"/>
</dbReference>
<dbReference type="Proteomes" id="UP000289340">
    <property type="component" value="Chromosome 12"/>
</dbReference>
<evidence type="ECO:0008006" key="4">
    <source>
        <dbReference type="Google" id="ProtNLM"/>
    </source>
</evidence>
<comment type="caution">
    <text evidence="2">The sequence shown here is derived from an EMBL/GenBank/DDBJ whole genome shotgun (WGS) entry which is preliminary data.</text>
</comment>
<reference evidence="2 3" key="1">
    <citation type="submission" date="2018-09" db="EMBL/GenBank/DDBJ databases">
        <title>A high-quality reference genome of wild soybean provides a powerful tool to mine soybean genomes.</title>
        <authorList>
            <person name="Xie M."/>
            <person name="Chung C.Y.L."/>
            <person name="Li M.-W."/>
            <person name="Wong F.-L."/>
            <person name="Chan T.-F."/>
            <person name="Lam H.-M."/>
        </authorList>
    </citation>
    <scope>NUCLEOTIDE SEQUENCE [LARGE SCALE GENOMIC DNA]</scope>
    <source>
        <strain evidence="3">cv. W05</strain>
        <tissue evidence="2">Hypocotyl of etiolated seedlings</tissue>
    </source>
</reference>
<accession>A0A445HLU5</accession>
<dbReference type="AlphaFoldDB" id="A0A445HLU5"/>
<keyword evidence="3" id="KW-1185">Reference proteome</keyword>
<dbReference type="GO" id="GO:0016730">
    <property type="term" value="F:oxidoreductase activity, acting on iron-sulfur proteins as donors"/>
    <property type="evidence" value="ECO:0007669"/>
    <property type="project" value="InterPro"/>
</dbReference>
<feature type="transmembrane region" description="Helical" evidence="1">
    <location>
        <begin position="216"/>
        <end position="234"/>
    </location>
</feature>
<evidence type="ECO:0000256" key="1">
    <source>
        <dbReference type="SAM" id="Phobius"/>
    </source>
</evidence>